<dbReference type="Proteomes" id="UP000011134">
    <property type="component" value="Unassembled WGS sequence"/>
</dbReference>
<comment type="caution">
    <text evidence="1">The sequence shown here is derived from an EMBL/GenBank/DDBJ whole genome shotgun (WGS) entry which is preliminary data.</text>
</comment>
<evidence type="ECO:0000313" key="1">
    <source>
        <dbReference type="EMBL" id="ELR64408.1"/>
    </source>
</evidence>
<dbReference type="PATRIC" id="fig|1056511.3.peg.3612"/>
<dbReference type="AlphaFoldDB" id="L8J893"/>
<organism evidence="1 2">
    <name type="scientific">Photobacterium marinum</name>
    <dbReference type="NCBI Taxonomy" id="1056511"/>
    <lineage>
        <taxon>Bacteria</taxon>
        <taxon>Pseudomonadati</taxon>
        <taxon>Pseudomonadota</taxon>
        <taxon>Gammaproteobacteria</taxon>
        <taxon>Vibrionales</taxon>
        <taxon>Vibrionaceae</taxon>
        <taxon>Photobacterium</taxon>
    </lineage>
</organism>
<proteinExistence type="predicted"/>
<keyword evidence="2" id="KW-1185">Reference proteome</keyword>
<reference evidence="1 2" key="1">
    <citation type="submission" date="2012-12" db="EMBL/GenBank/DDBJ databases">
        <title>Genome Assembly of Photobacterium sp. AK15.</title>
        <authorList>
            <person name="Khatri I."/>
            <person name="Vaidya B."/>
            <person name="Srinivas T.N.R."/>
            <person name="Subramanian S."/>
            <person name="Pinnaka A."/>
        </authorList>
    </citation>
    <scope>NUCLEOTIDE SEQUENCE [LARGE SCALE GENOMIC DNA]</scope>
    <source>
        <strain evidence="1 2">AK15</strain>
    </source>
</reference>
<gene>
    <name evidence="1" type="ORF">C942_02539</name>
</gene>
<dbReference type="EMBL" id="AMZO01000027">
    <property type="protein sequence ID" value="ELR64408.1"/>
    <property type="molecule type" value="Genomic_DNA"/>
</dbReference>
<accession>L8J893</accession>
<evidence type="ECO:0000313" key="2">
    <source>
        <dbReference type="Proteomes" id="UP000011134"/>
    </source>
</evidence>
<protein>
    <submittedName>
        <fullName evidence="1">Uncharacterized protein</fullName>
    </submittedName>
</protein>
<sequence length="228" mass="25132">MAKLNHTEKLILQFLKEDFSTKNLGANSLSDGYDGPSMELIQQGTGTDKVDLDIAIESLEKQRLIKTGPTRVVGDNNPTPAVIMIPFIVSDKEYAYLTKQGYTSAKEIEVTRPKSTYRPQNQTIIYGGKFTNSPIASGSSVNQQQQINTSNGSDETVQSLLNLIKDDGVTVTSKKEKEITELVQAAESGDSLKSKNIFQKAFDSVSDNVQKVGWQIVTKLIMQQLEQP</sequence>
<name>L8J893_9GAMM</name>
<dbReference type="RefSeq" id="WP_007468219.1">
    <property type="nucleotide sequence ID" value="NZ_AMZO01000027.1"/>
</dbReference>